<dbReference type="EMBL" id="UINC01123860">
    <property type="protein sequence ID" value="SVD00612.1"/>
    <property type="molecule type" value="Genomic_DNA"/>
</dbReference>
<dbReference type="AlphaFoldDB" id="A0A382RTK7"/>
<keyword evidence="1" id="KW-1133">Transmembrane helix</keyword>
<protein>
    <submittedName>
        <fullName evidence="2">Uncharacterized protein</fullName>
    </submittedName>
</protein>
<feature type="transmembrane region" description="Helical" evidence="1">
    <location>
        <begin position="12"/>
        <end position="34"/>
    </location>
</feature>
<keyword evidence="1" id="KW-0472">Membrane</keyword>
<sequence length="43" mass="4491">MSPGHNGSGMPGLRLGILLSAELTQLLLIHGIGLSNSLKSLYM</sequence>
<name>A0A382RTK7_9ZZZZ</name>
<evidence type="ECO:0000313" key="2">
    <source>
        <dbReference type="EMBL" id="SVD00612.1"/>
    </source>
</evidence>
<organism evidence="2">
    <name type="scientific">marine metagenome</name>
    <dbReference type="NCBI Taxonomy" id="408172"/>
    <lineage>
        <taxon>unclassified sequences</taxon>
        <taxon>metagenomes</taxon>
        <taxon>ecological metagenomes</taxon>
    </lineage>
</organism>
<accession>A0A382RTK7</accession>
<gene>
    <name evidence="2" type="ORF">METZ01_LOCUS353466</name>
</gene>
<proteinExistence type="predicted"/>
<keyword evidence="1" id="KW-0812">Transmembrane</keyword>
<evidence type="ECO:0000256" key="1">
    <source>
        <dbReference type="SAM" id="Phobius"/>
    </source>
</evidence>
<reference evidence="2" key="1">
    <citation type="submission" date="2018-05" db="EMBL/GenBank/DDBJ databases">
        <authorList>
            <person name="Lanie J.A."/>
            <person name="Ng W.-L."/>
            <person name="Kazmierczak K.M."/>
            <person name="Andrzejewski T.M."/>
            <person name="Davidsen T.M."/>
            <person name="Wayne K.J."/>
            <person name="Tettelin H."/>
            <person name="Glass J.I."/>
            <person name="Rusch D."/>
            <person name="Podicherti R."/>
            <person name="Tsui H.-C.T."/>
            <person name="Winkler M.E."/>
        </authorList>
    </citation>
    <scope>NUCLEOTIDE SEQUENCE</scope>
</reference>